<protein>
    <submittedName>
        <fullName evidence="1">Uncharacterized protein</fullName>
    </submittedName>
</protein>
<dbReference type="STRING" id="37001.A0A1A9WQH3"/>
<dbReference type="EnsemblMetazoa" id="GBRI028245-RA">
    <property type="protein sequence ID" value="GBRI028245-PA"/>
    <property type="gene ID" value="GBRI028245"/>
</dbReference>
<reference evidence="1" key="2">
    <citation type="submission" date="2020-05" db="UniProtKB">
        <authorList>
            <consortium name="EnsemblMetazoa"/>
        </authorList>
    </citation>
    <scope>IDENTIFICATION</scope>
    <source>
        <strain evidence="1">IAEA</strain>
    </source>
</reference>
<sequence length="159" mass="18673">MRSRAFYSAMRSRAFYNTMRSRAFYSVMRSRTFYSIMRSRTFYNTMRSRAIRPATTKDSQERCGSVLCQRIDEVFSQTDLNDDYNYVTTIPEDAMNITIKHLTQMQIHLKNYLVRLLSCCRVFPCSKTNLNGIQPQPICRFTDNQVKSNQGIIQKISNT</sequence>
<dbReference type="AlphaFoldDB" id="A0A1A9WQH3"/>
<organism evidence="1 2">
    <name type="scientific">Glossina brevipalpis</name>
    <dbReference type="NCBI Taxonomy" id="37001"/>
    <lineage>
        <taxon>Eukaryota</taxon>
        <taxon>Metazoa</taxon>
        <taxon>Ecdysozoa</taxon>
        <taxon>Arthropoda</taxon>
        <taxon>Hexapoda</taxon>
        <taxon>Insecta</taxon>
        <taxon>Pterygota</taxon>
        <taxon>Neoptera</taxon>
        <taxon>Endopterygota</taxon>
        <taxon>Diptera</taxon>
        <taxon>Brachycera</taxon>
        <taxon>Muscomorpha</taxon>
        <taxon>Hippoboscoidea</taxon>
        <taxon>Glossinidae</taxon>
        <taxon>Glossina</taxon>
    </lineage>
</organism>
<dbReference type="VEuPathDB" id="VectorBase:GBRI028245"/>
<proteinExistence type="predicted"/>
<keyword evidence="2" id="KW-1185">Reference proteome</keyword>
<accession>A0A1A9WQH3</accession>
<reference evidence="2" key="1">
    <citation type="submission" date="2014-03" db="EMBL/GenBank/DDBJ databases">
        <authorList>
            <person name="Aksoy S."/>
            <person name="Warren W."/>
            <person name="Wilson R.K."/>
        </authorList>
    </citation>
    <scope>NUCLEOTIDE SEQUENCE [LARGE SCALE GENOMIC DNA]</scope>
    <source>
        <strain evidence="2">IAEA</strain>
    </source>
</reference>
<dbReference type="Proteomes" id="UP000091820">
    <property type="component" value="Unassembled WGS sequence"/>
</dbReference>
<evidence type="ECO:0000313" key="2">
    <source>
        <dbReference type="Proteomes" id="UP000091820"/>
    </source>
</evidence>
<evidence type="ECO:0000313" key="1">
    <source>
        <dbReference type="EnsemblMetazoa" id="GBRI028245-PA"/>
    </source>
</evidence>
<name>A0A1A9WQH3_9MUSC</name>